<name>A0AAV8XXG5_9CUCU</name>
<gene>
    <name evidence="2" type="ORF">NQ314_009628</name>
</gene>
<feature type="domain" description="PiggyBac transposable element-derived protein" evidence="1">
    <location>
        <begin position="7"/>
        <end position="71"/>
    </location>
</feature>
<dbReference type="Pfam" id="PF13843">
    <property type="entry name" value="DDE_Tnp_1_7"/>
    <property type="match status" value="1"/>
</dbReference>
<reference evidence="2" key="1">
    <citation type="journal article" date="2023" name="Insect Mol. Biol.">
        <title>Genome sequencing provides insights into the evolution of gene families encoding plant cell wall-degrading enzymes in longhorned beetles.</title>
        <authorList>
            <person name="Shin N.R."/>
            <person name="Okamura Y."/>
            <person name="Kirsch R."/>
            <person name="Pauchet Y."/>
        </authorList>
    </citation>
    <scope>NUCLEOTIDE SEQUENCE</scope>
    <source>
        <strain evidence="2">RBIC_L_NR</strain>
    </source>
</reference>
<dbReference type="EMBL" id="JANEYF010002643">
    <property type="protein sequence ID" value="KAJ8943858.1"/>
    <property type="molecule type" value="Genomic_DNA"/>
</dbReference>
<accession>A0AAV8XXG5</accession>
<organism evidence="2 3">
    <name type="scientific">Rhamnusium bicolor</name>
    <dbReference type="NCBI Taxonomy" id="1586634"/>
    <lineage>
        <taxon>Eukaryota</taxon>
        <taxon>Metazoa</taxon>
        <taxon>Ecdysozoa</taxon>
        <taxon>Arthropoda</taxon>
        <taxon>Hexapoda</taxon>
        <taxon>Insecta</taxon>
        <taxon>Pterygota</taxon>
        <taxon>Neoptera</taxon>
        <taxon>Endopterygota</taxon>
        <taxon>Coleoptera</taxon>
        <taxon>Polyphaga</taxon>
        <taxon>Cucujiformia</taxon>
        <taxon>Chrysomeloidea</taxon>
        <taxon>Cerambycidae</taxon>
        <taxon>Lepturinae</taxon>
        <taxon>Rhagiini</taxon>
        <taxon>Rhamnusium</taxon>
    </lineage>
</organism>
<protein>
    <recommendedName>
        <fullName evidence="1">PiggyBac transposable element-derived protein domain-containing protein</fullName>
    </recommendedName>
</protein>
<dbReference type="InterPro" id="IPR029526">
    <property type="entry name" value="PGBD"/>
</dbReference>
<proteinExistence type="predicted"/>
<comment type="caution">
    <text evidence="2">The sequence shown here is derived from an EMBL/GenBank/DDBJ whole genome shotgun (WGS) entry which is preliminary data.</text>
</comment>
<dbReference type="Proteomes" id="UP001162156">
    <property type="component" value="Unassembled WGS sequence"/>
</dbReference>
<dbReference type="AlphaFoldDB" id="A0AAV8XXG5"/>
<evidence type="ECO:0000313" key="2">
    <source>
        <dbReference type="EMBL" id="KAJ8943858.1"/>
    </source>
</evidence>
<sequence length="71" mass="8371">MQAYTDKKNDGNPNPSQWIDITVEESQTFIDVLIVSGRNRGMKLHITEMWTENAVFKQPYFSVVLSRYRFK</sequence>
<keyword evidence="3" id="KW-1185">Reference proteome</keyword>
<evidence type="ECO:0000313" key="3">
    <source>
        <dbReference type="Proteomes" id="UP001162156"/>
    </source>
</evidence>
<evidence type="ECO:0000259" key="1">
    <source>
        <dbReference type="Pfam" id="PF13843"/>
    </source>
</evidence>